<evidence type="ECO:0000313" key="3">
    <source>
        <dbReference type="EMBL" id="ORY41316.1"/>
    </source>
</evidence>
<evidence type="ECO:0000313" key="4">
    <source>
        <dbReference type="Proteomes" id="UP000193642"/>
    </source>
</evidence>
<feature type="region of interest" description="Disordered" evidence="1">
    <location>
        <begin position="1"/>
        <end position="26"/>
    </location>
</feature>
<dbReference type="EMBL" id="MCGO01000032">
    <property type="protein sequence ID" value="ORY41316.1"/>
    <property type="molecule type" value="Genomic_DNA"/>
</dbReference>
<proteinExistence type="predicted"/>
<gene>
    <name evidence="3" type="ORF">BCR33DRAFT_718940</name>
</gene>
<evidence type="ECO:0000256" key="1">
    <source>
        <dbReference type="SAM" id="MobiDB-lite"/>
    </source>
</evidence>
<evidence type="ECO:0000256" key="2">
    <source>
        <dbReference type="SAM" id="Phobius"/>
    </source>
</evidence>
<comment type="caution">
    <text evidence="3">The sequence shown here is derived from an EMBL/GenBank/DDBJ whole genome shotgun (WGS) entry which is preliminary data.</text>
</comment>
<sequence>MLPQVYTDGPPTIPPPPLPVPPAPAPQDRPWSVVKYYAASGNEKECLESEAIVFDYTANDRDHEPCTPKPCFYGKNGYSTQTCDFDPKPPEDHDQHIEIKLWEDGVCRHRLKKVIHQSPTCEFNSYMFTYDSKSLWNRRYSDSYCKNETKESVLLYNVSETWSCTYSKYWDSFYTVNVFNLDTEDSKSDNFVNLGAIVGGIIAVILFVVGVTSKEKPYSKAKPYLGFFSQTS</sequence>
<accession>A0A1Y2C2Z4</accession>
<dbReference type="Proteomes" id="UP000193642">
    <property type="component" value="Unassembled WGS sequence"/>
</dbReference>
<feature type="compositionally biased region" description="Pro residues" evidence="1">
    <location>
        <begin position="11"/>
        <end position="26"/>
    </location>
</feature>
<organism evidence="3 4">
    <name type="scientific">Rhizoclosmatium globosum</name>
    <dbReference type="NCBI Taxonomy" id="329046"/>
    <lineage>
        <taxon>Eukaryota</taxon>
        <taxon>Fungi</taxon>
        <taxon>Fungi incertae sedis</taxon>
        <taxon>Chytridiomycota</taxon>
        <taxon>Chytridiomycota incertae sedis</taxon>
        <taxon>Chytridiomycetes</taxon>
        <taxon>Chytridiales</taxon>
        <taxon>Chytriomycetaceae</taxon>
        <taxon>Rhizoclosmatium</taxon>
    </lineage>
</organism>
<protein>
    <recommendedName>
        <fullName evidence="5">Autophagy-related protein 27</fullName>
    </recommendedName>
</protein>
<evidence type="ECO:0008006" key="5">
    <source>
        <dbReference type="Google" id="ProtNLM"/>
    </source>
</evidence>
<dbReference type="AlphaFoldDB" id="A0A1Y2C2Z4"/>
<keyword evidence="2" id="KW-0472">Membrane</keyword>
<name>A0A1Y2C2Z4_9FUNG</name>
<keyword evidence="4" id="KW-1185">Reference proteome</keyword>
<keyword evidence="2" id="KW-1133">Transmembrane helix</keyword>
<feature type="transmembrane region" description="Helical" evidence="2">
    <location>
        <begin position="191"/>
        <end position="212"/>
    </location>
</feature>
<keyword evidence="2" id="KW-0812">Transmembrane</keyword>
<dbReference type="OrthoDB" id="10406751at2759"/>
<reference evidence="3 4" key="1">
    <citation type="submission" date="2016-07" db="EMBL/GenBank/DDBJ databases">
        <title>Pervasive Adenine N6-methylation of Active Genes in Fungi.</title>
        <authorList>
            <consortium name="DOE Joint Genome Institute"/>
            <person name="Mondo S.J."/>
            <person name="Dannebaum R.O."/>
            <person name="Kuo R.C."/>
            <person name="Labutti K."/>
            <person name="Haridas S."/>
            <person name="Kuo A."/>
            <person name="Salamov A."/>
            <person name="Ahrendt S.R."/>
            <person name="Lipzen A."/>
            <person name="Sullivan W."/>
            <person name="Andreopoulos W.B."/>
            <person name="Clum A."/>
            <person name="Lindquist E."/>
            <person name="Daum C."/>
            <person name="Ramamoorthy G.K."/>
            <person name="Gryganskyi A."/>
            <person name="Culley D."/>
            <person name="Magnuson J.K."/>
            <person name="James T.Y."/>
            <person name="O'Malley M.A."/>
            <person name="Stajich J.E."/>
            <person name="Spatafora J.W."/>
            <person name="Visel A."/>
            <person name="Grigoriev I.V."/>
        </authorList>
    </citation>
    <scope>NUCLEOTIDE SEQUENCE [LARGE SCALE GENOMIC DNA]</scope>
    <source>
        <strain evidence="3 4">JEL800</strain>
    </source>
</reference>